<dbReference type="Proteomes" id="UP000442714">
    <property type="component" value="Unassembled WGS sequence"/>
</dbReference>
<dbReference type="AlphaFoldDB" id="A0A844ZU59"/>
<proteinExistence type="predicted"/>
<gene>
    <name evidence="2" type="ORF">GRI41_11760</name>
</gene>
<reference evidence="2 3" key="1">
    <citation type="submission" date="2019-12" db="EMBL/GenBank/DDBJ databases">
        <title>Genomic-based taxomic classification of the family Erythrobacteraceae.</title>
        <authorList>
            <person name="Xu L."/>
        </authorList>
    </citation>
    <scope>NUCLEOTIDE SEQUENCE [LARGE SCALE GENOMIC DNA]</scope>
    <source>
        <strain evidence="2 3">KCTC 52763</strain>
    </source>
</reference>
<feature type="region of interest" description="Disordered" evidence="1">
    <location>
        <begin position="1"/>
        <end position="20"/>
    </location>
</feature>
<organism evidence="2 3">
    <name type="scientific">Pontixanthobacter aquaemixtae</name>
    <dbReference type="NCBI Taxonomy" id="1958940"/>
    <lineage>
        <taxon>Bacteria</taxon>
        <taxon>Pseudomonadati</taxon>
        <taxon>Pseudomonadota</taxon>
        <taxon>Alphaproteobacteria</taxon>
        <taxon>Sphingomonadales</taxon>
        <taxon>Erythrobacteraceae</taxon>
        <taxon>Pontixanthobacter</taxon>
    </lineage>
</organism>
<evidence type="ECO:0000313" key="3">
    <source>
        <dbReference type="Proteomes" id="UP000442714"/>
    </source>
</evidence>
<evidence type="ECO:0000256" key="1">
    <source>
        <dbReference type="SAM" id="MobiDB-lite"/>
    </source>
</evidence>
<evidence type="ECO:0000313" key="2">
    <source>
        <dbReference type="EMBL" id="MXO91503.1"/>
    </source>
</evidence>
<feature type="compositionally biased region" description="Basic and acidic residues" evidence="1">
    <location>
        <begin position="89"/>
        <end position="101"/>
    </location>
</feature>
<dbReference type="EMBL" id="WTYX01000002">
    <property type="protein sequence ID" value="MXO91503.1"/>
    <property type="molecule type" value="Genomic_DNA"/>
</dbReference>
<dbReference type="RefSeq" id="WP_160605174.1">
    <property type="nucleotide sequence ID" value="NZ_WTYX01000002.1"/>
</dbReference>
<sequence length="112" mass="13017">MSSRAERKFEQYEYAEPEGHANPKVKAAIEELLLHHTEVKQMPQPSQLKLSAWVSYYPTTRTIFIDGEQAKRTNMSIPDVVALLKERDELHEPRQRPEPGDCHLSFVRNDND</sequence>
<keyword evidence="3" id="KW-1185">Reference proteome</keyword>
<name>A0A844ZU59_9SPHN</name>
<comment type="caution">
    <text evidence="2">The sequence shown here is derived from an EMBL/GenBank/DDBJ whole genome shotgun (WGS) entry which is preliminary data.</text>
</comment>
<accession>A0A844ZU59</accession>
<feature type="region of interest" description="Disordered" evidence="1">
    <location>
        <begin position="89"/>
        <end position="112"/>
    </location>
</feature>
<protein>
    <submittedName>
        <fullName evidence="2">Uncharacterized protein</fullName>
    </submittedName>
</protein>